<evidence type="ECO:0000256" key="1">
    <source>
        <dbReference type="SAM" id="MobiDB-lite"/>
    </source>
</evidence>
<organism evidence="4 5">
    <name type="scientific">Flexivirga alba</name>
    <dbReference type="NCBI Taxonomy" id="702742"/>
    <lineage>
        <taxon>Bacteria</taxon>
        <taxon>Bacillati</taxon>
        <taxon>Actinomycetota</taxon>
        <taxon>Actinomycetes</taxon>
        <taxon>Micrococcales</taxon>
        <taxon>Dermacoccaceae</taxon>
        <taxon>Flexivirga</taxon>
    </lineage>
</organism>
<keyword evidence="5" id="KW-1185">Reference proteome</keyword>
<dbReference type="NCBIfam" id="TIGR03816">
    <property type="entry name" value="tadE_like_DECH"/>
    <property type="match status" value="1"/>
</dbReference>
<dbReference type="InterPro" id="IPR021202">
    <property type="entry name" value="Rv3654c-like"/>
</dbReference>
<keyword evidence="2" id="KW-1133">Transmembrane helix</keyword>
<protein>
    <submittedName>
        <fullName evidence="4">Rv3654c family TadE-like protein</fullName>
    </submittedName>
</protein>
<dbReference type="InterPro" id="IPR028087">
    <property type="entry name" value="Tad_N"/>
</dbReference>
<proteinExistence type="predicted"/>
<comment type="caution">
    <text evidence="4">The sequence shown here is derived from an EMBL/GenBank/DDBJ whole genome shotgun (WGS) entry which is preliminary data.</text>
</comment>
<evidence type="ECO:0000259" key="3">
    <source>
        <dbReference type="Pfam" id="PF13400"/>
    </source>
</evidence>
<feature type="region of interest" description="Disordered" evidence="1">
    <location>
        <begin position="104"/>
        <end position="128"/>
    </location>
</feature>
<sequence length="128" mass="12681">MSRYTTGEREQGSATVLGVMAIGVVMLCLTGALALLSAVQASHRARAAADLAALAGAQVLVGADVRSPCEVAAEVAARNGGSLVECSIVGDDLTVSVATKASWPGFGPAQARARAGPDPAPSKAPTPP</sequence>
<evidence type="ECO:0000313" key="4">
    <source>
        <dbReference type="EMBL" id="MFC6704213.1"/>
    </source>
</evidence>
<dbReference type="Proteomes" id="UP001596298">
    <property type="component" value="Unassembled WGS sequence"/>
</dbReference>
<dbReference type="RefSeq" id="WP_382398231.1">
    <property type="nucleotide sequence ID" value="NZ_JBHSWH010000001.1"/>
</dbReference>
<gene>
    <name evidence="4" type="ORF">ACFQDH_02725</name>
</gene>
<evidence type="ECO:0000313" key="5">
    <source>
        <dbReference type="Proteomes" id="UP001596298"/>
    </source>
</evidence>
<accession>A0ABW2ABU3</accession>
<evidence type="ECO:0000256" key="2">
    <source>
        <dbReference type="SAM" id="Phobius"/>
    </source>
</evidence>
<keyword evidence="2" id="KW-0472">Membrane</keyword>
<dbReference type="EMBL" id="JBHSWH010000001">
    <property type="protein sequence ID" value="MFC6704213.1"/>
    <property type="molecule type" value="Genomic_DNA"/>
</dbReference>
<reference evidence="5" key="1">
    <citation type="journal article" date="2019" name="Int. J. Syst. Evol. Microbiol.">
        <title>The Global Catalogue of Microorganisms (GCM) 10K type strain sequencing project: providing services to taxonomists for standard genome sequencing and annotation.</title>
        <authorList>
            <consortium name="The Broad Institute Genomics Platform"/>
            <consortium name="The Broad Institute Genome Sequencing Center for Infectious Disease"/>
            <person name="Wu L."/>
            <person name="Ma J."/>
        </authorList>
    </citation>
    <scope>NUCLEOTIDE SEQUENCE [LARGE SCALE GENOMIC DNA]</scope>
    <source>
        <strain evidence="5">CCUG 58127</strain>
    </source>
</reference>
<name>A0ABW2ABU3_9MICO</name>
<feature type="transmembrane region" description="Helical" evidence="2">
    <location>
        <begin position="12"/>
        <end position="36"/>
    </location>
</feature>
<keyword evidence="2" id="KW-0812">Transmembrane</keyword>
<feature type="domain" description="Putative Flp pilus-assembly TadG-like N-terminal" evidence="3">
    <location>
        <begin position="12"/>
        <end position="58"/>
    </location>
</feature>
<feature type="compositionally biased region" description="Pro residues" evidence="1">
    <location>
        <begin position="118"/>
        <end position="128"/>
    </location>
</feature>
<dbReference type="Pfam" id="PF13400">
    <property type="entry name" value="Tad"/>
    <property type="match status" value="1"/>
</dbReference>